<proteinExistence type="predicted"/>
<keyword evidence="2 5" id="KW-0812">Transmembrane</keyword>
<dbReference type="GO" id="GO:0005886">
    <property type="term" value="C:plasma membrane"/>
    <property type="evidence" value="ECO:0007669"/>
    <property type="project" value="TreeGrafter"/>
</dbReference>
<sequence>MSQTLTKEVDMDVVVAKILSLLIITTLTVLLGLVPYRLLKHCGTIMMKWRRSFDYILSGVRCFSGGVFLGTCFLHLMPETRNKVDELLEQIGSRSKYPVAELMTIVGFFGVIFGEHAIRILYYKFHEDTCCPSERDIESYDHDYIPTTEDRELSGLPAYDIECQSLSSLSNNDIHTETYRERTDNYRNEQDREETEQKFEMDMEPAPLQEVEVKTMVTELSRGEDSRSQIRSVLYLTALSFHGVFEGMALGLQSLEEDVWVLCVAISIHRGILSFGMGLQHSKNNERPASIVFIISSFSIICALGIIIGTAISTGAQLYSDVNVPNAILQSLATGTIFYIVFFNVLFKELDGNKDVKKISCTFVGFAFMAVIFAVAHH</sequence>
<evidence type="ECO:0000256" key="1">
    <source>
        <dbReference type="ARBA" id="ARBA00004141"/>
    </source>
</evidence>
<evidence type="ECO:0000313" key="6">
    <source>
        <dbReference type="EMBL" id="KAK3586655.1"/>
    </source>
</evidence>
<keyword evidence="4 5" id="KW-0472">Membrane</keyword>
<dbReference type="PANTHER" id="PTHR11040">
    <property type="entry name" value="ZINC/IRON TRANSPORTER"/>
    <property type="match status" value="1"/>
</dbReference>
<feature type="transmembrane region" description="Helical" evidence="5">
    <location>
        <begin position="291"/>
        <end position="315"/>
    </location>
</feature>
<feature type="transmembrane region" description="Helical" evidence="5">
    <location>
        <begin position="327"/>
        <end position="347"/>
    </location>
</feature>
<reference evidence="6" key="3">
    <citation type="submission" date="2023-05" db="EMBL/GenBank/DDBJ databases">
        <authorList>
            <person name="Smith C.H."/>
        </authorList>
    </citation>
    <scope>NUCLEOTIDE SEQUENCE</scope>
    <source>
        <strain evidence="6">CHS0354</strain>
        <tissue evidence="6">Mantle</tissue>
    </source>
</reference>
<feature type="transmembrane region" description="Helical" evidence="5">
    <location>
        <begin position="97"/>
        <end position="114"/>
    </location>
</feature>
<dbReference type="AlphaFoldDB" id="A0AAE0S7C9"/>
<dbReference type="Proteomes" id="UP001195483">
    <property type="component" value="Unassembled WGS sequence"/>
</dbReference>
<dbReference type="GO" id="GO:0005385">
    <property type="term" value="F:zinc ion transmembrane transporter activity"/>
    <property type="evidence" value="ECO:0007669"/>
    <property type="project" value="TreeGrafter"/>
</dbReference>
<gene>
    <name evidence="6" type="ORF">CHS0354_001263</name>
</gene>
<comment type="caution">
    <text evidence="6">The sequence shown here is derived from an EMBL/GenBank/DDBJ whole genome shotgun (WGS) entry which is preliminary data.</text>
</comment>
<feature type="transmembrane region" description="Helical" evidence="5">
    <location>
        <begin position="55"/>
        <end position="77"/>
    </location>
</feature>
<evidence type="ECO:0008006" key="8">
    <source>
        <dbReference type="Google" id="ProtNLM"/>
    </source>
</evidence>
<keyword evidence="7" id="KW-1185">Reference proteome</keyword>
<evidence type="ECO:0000256" key="4">
    <source>
        <dbReference type="ARBA" id="ARBA00023136"/>
    </source>
</evidence>
<evidence type="ECO:0000313" key="7">
    <source>
        <dbReference type="Proteomes" id="UP001195483"/>
    </source>
</evidence>
<comment type="subcellular location">
    <subcellularLocation>
        <location evidence="1">Membrane</location>
        <topology evidence="1">Multi-pass membrane protein</topology>
    </subcellularLocation>
</comment>
<feature type="transmembrane region" description="Helical" evidence="5">
    <location>
        <begin position="14"/>
        <end position="34"/>
    </location>
</feature>
<dbReference type="InterPro" id="IPR003689">
    <property type="entry name" value="ZIP"/>
</dbReference>
<dbReference type="EMBL" id="JAEAOA010000127">
    <property type="protein sequence ID" value="KAK3586655.1"/>
    <property type="molecule type" value="Genomic_DNA"/>
</dbReference>
<reference evidence="6" key="2">
    <citation type="journal article" date="2021" name="Genome Biol. Evol.">
        <title>Developing a high-quality reference genome for a parasitic bivalve with doubly uniparental inheritance (Bivalvia: Unionida).</title>
        <authorList>
            <person name="Smith C.H."/>
        </authorList>
    </citation>
    <scope>NUCLEOTIDE SEQUENCE</scope>
    <source>
        <strain evidence="6">CHS0354</strain>
        <tissue evidence="6">Mantle</tissue>
    </source>
</reference>
<feature type="transmembrane region" description="Helical" evidence="5">
    <location>
        <begin position="359"/>
        <end position="376"/>
    </location>
</feature>
<evidence type="ECO:0000256" key="2">
    <source>
        <dbReference type="ARBA" id="ARBA00022692"/>
    </source>
</evidence>
<name>A0AAE0S7C9_9BIVA</name>
<keyword evidence="3 5" id="KW-1133">Transmembrane helix</keyword>
<organism evidence="6 7">
    <name type="scientific">Potamilus streckersoni</name>
    <dbReference type="NCBI Taxonomy" id="2493646"/>
    <lineage>
        <taxon>Eukaryota</taxon>
        <taxon>Metazoa</taxon>
        <taxon>Spiralia</taxon>
        <taxon>Lophotrochozoa</taxon>
        <taxon>Mollusca</taxon>
        <taxon>Bivalvia</taxon>
        <taxon>Autobranchia</taxon>
        <taxon>Heteroconchia</taxon>
        <taxon>Palaeoheterodonta</taxon>
        <taxon>Unionida</taxon>
        <taxon>Unionoidea</taxon>
        <taxon>Unionidae</taxon>
        <taxon>Ambleminae</taxon>
        <taxon>Lampsilini</taxon>
        <taxon>Potamilus</taxon>
    </lineage>
</organism>
<dbReference type="Pfam" id="PF02535">
    <property type="entry name" value="Zip"/>
    <property type="match status" value="1"/>
</dbReference>
<evidence type="ECO:0000256" key="3">
    <source>
        <dbReference type="ARBA" id="ARBA00022989"/>
    </source>
</evidence>
<dbReference type="PANTHER" id="PTHR11040:SF219">
    <property type="entry name" value="ZRT (ZRT), IRT- (IRT-) LIKE PROTEIN TRANSPORTER"/>
    <property type="match status" value="1"/>
</dbReference>
<reference evidence="6" key="1">
    <citation type="journal article" date="2021" name="Genome Biol. Evol.">
        <title>A High-Quality Reference Genome for a Parasitic Bivalve with Doubly Uniparental Inheritance (Bivalvia: Unionida).</title>
        <authorList>
            <person name="Smith C.H."/>
        </authorList>
    </citation>
    <scope>NUCLEOTIDE SEQUENCE</scope>
    <source>
        <strain evidence="6">CHS0354</strain>
    </source>
</reference>
<evidence type="ECO:0000256" key="5">
    <source>
        <dbReference type="SAM" id="Phobius"/>
    </source>
</evidence>
<protein>
    <recommendedName>
        <fullName evidence="8">Zinc transporter ZIP3</fullName>
    </recommendedName>
</protein>
<accession>A0AAE0S7C9</accession>